<reference evidence="1 2" key="1">
    <citation type="journal article" date="2016" name="Nat. Commun.">
        <title>Extremotolerant tardigrade genome and improved radiotolerance of human cultured cells by tardigrade-unique protein.</title>
        <authorList>
            <person name="Hashimoto T."/>
            <person name="Horikawa D.D."/>
            <person name="Saito Y."/>
            <person name="Kuwahara H."/>
            <person name="Kozuka-Hata H."/>
            <person name="Shin-I T."/>
            <person name="Minakuchi Y."/>
            <person name="Ohishi K."/>
            <person name="Motoyama A."/>
            <person name="Aizu T."/>
            <person name="Enomoto A."/>
            <person name="Kondo K."/>
            <person name="Tanaka S."/>
            <person name="Hara Y."/>
            <person name="Koshikawa S."/>
            <person name="Sagara H."/>
            <person name="Miura T."/>
            <person name="Yokobori S."/>
            <person name="Miyagawa K."/>
            <person name="Suzuki Y."/>
            <person name="Kubo T."/>
            <person name="Oyama M."/>
            <person name="Kohara Y."/>
            <person name="Fujiyama A."/>
            <person name="Arakawa K."/>
            <person name="Katayama T."/>
            <person name="Toyoda A."/>
            <person name="Kunieda T."/>
        </authorList>
    </citation>
    <scope>NUCLEOTIDE SEQUENCE [LARGE SCALE GENOMIC DNA]</scope>
    <source>
        <strain evidence="1 2">YOKOZUNA-1</strain>
    </source>
</reference>
<dbReference type="EMBL" id="BDGG01000002">
    <property type="protein sequence ID" value="GAU93860.1"/>
    <property type="molecule type" value="Genomic_DNA"/>
</dbReference>
<keyword evidence="2" id="KW-1185">Reference proteome</keyword>
<name>A0A1D1UZ16_RAMVA</name>
<dbReference type="AlphaFoldDB" id="A0A1D1UZ16"/>
<gene>
    <name evidence="1" type="primary">RvY_05728-1</name>
    <name evidence="1" type="synonym">RvY_05728.1</name>
    <name evidence="1" type="ORF">RvY_05728</name>
</gene>
<dbReference type="Proteomes" id="UP000186922">
    <property type="component" value="Unassembled WGS sequence"/>
</dbReference>
<sequence length="82" mass="9356">MLLVAGKKPQPISKKLVFRRALCILAQFCRSSCISKSTSSTEEHCIFPGSQTTIKQFAISSSSPEGQSRRREIEQFFFRREQ</sequence>
<evidence type="ECO:0000313" key="1">
    <source>
        <dbReference type="EMBL" id="GAU93860.1"/>
    </source>
</evidence>
<comment type="caution">
    <text evidence="1">The sequence shown here is derived from an EMBL/GenBank/DDBJ whole genome shotgun (WGS) entry which is preliminary data.</text>
</comment>
<accession>A0A1D1UZ16</accession>
<protein>
    <submittedName>
        <fullName evidence="1">Uncharacterized protein</fullName>
    </submittedName>
</protein>
<evidence type="ECO:0000313" key="2">
    <source>
        <dbReference type="Proteomes" id="UP000186922"/>
    </source>
</evidence>
<proteinExistence type="predicted"/>
<organism evidence="1 2">
    <name type="scientific">Ramazzottius varieornatus</name>
    <name type="common">Water bear</name>
    <name type="synonym">Tardigrade</name>
    <dbReference type="NCBI Taxonomy" id="947166"/>
    <lineage>
        <taxon>Eukaryota</taxon>
        <taxon>Metazoa</taxon>
        <taxon>Ecdysozoa</taxon>
        <taxon>Tardigrada</taxon>
        <taxon>Eutardigrada</taxon>
        <taxon>Parachela</taxon>
        <taxon>Hypsibioidea</taxon>
        <taxon>Ramazzottiidae</taxon>
        <taxon>Ramazzottius</taxon>
    </lineage>
</organism>